<reference evidence="2 3" key="1">
    <citation type="submission" date="2015-11" db="EMBL/GenBank/DDBJ databases">
        <title>Aspergillus lentulus strain IFM 54703T.</title>
        <authorList>
            <person name="Kusuya Y."/>
            <person name="Sakai K."/>
            <person name="Kamei K."/>
            <person name="Takahashi H."/>
            <person name="Yaguchi T."/>
        </authorList>
    </citation>
    <scope>NUCLEOTIDE SEQUENCE [LARGE SCALE GENOMIC DNA]</scope>
    <source>
        <strain evidence="2 3">IFM 54703</strain>
    </source>
</reference>
<dbReference type="EMBL" id="BCLY01000004">
    <property type="protein sequence ID" value="GAQ05125.1"/>
    <property type="molecule type" value="Genomic_DNA"/>
</dbReference>
<dbReference type="Pfam" id="PF26639">
    <property type="entry name" value="Het-6_barrel"/>
    <property type="match status" value="1"/>
</dbReference>
<evidence type="ECO:0000313" key="2">
    <source>
        <dbReference type="EMBL" id="GAQ05125.1"/>
    </source>
</evidence>
<dbReference type="PANTHER" id="PTHR24148">
    <property type="entry name" value="ANKYRIN REPEAT DOMAIN-CONTAINING PROTEIN 39 HOMOLOG-RELATED"/>
    <property type="match status" value="1"/>
</dbReference>
<name>A0AAN4PI52_ASPLE</name>
<accession>A0AAN4PI52</accession>
<sequence>MAQSDSARYPVIVIPPLLDQELTTLKPTMILRDYDNLPPFTLILDWECPACSEGRQYKPHDGGAEPDEHRVDHSRAISQQFMELRYTDQPRYLIWPSMAASEEHKDLFSRSTELLASRCEYAAQWQPGSGQQAYLKVVPGPIMNPVQDLERFEVPVFFIRPSRTVSDRIDAKIVFFEPEELPSLCILSHLPLDECFTLHHVEDGHAHLMQSGVDSKEIPEFPQGSWDSQDAQAKALLAPNPALDNSMQLFIAGVPDPSLRPLAVHAFRVLRFYKINYVYTTLLRSYLQNEKIWKTDIWKVPKYRDSYPLCTAQWWDPEETIDFLDGPVGGQRTELLHLKHLNPKELLKIRFNEYAFMHYGNLDMSATSTQIRLIEGEISEEHEEPTNWRFVHTELTAEDCPPFYYIDDFVSDYLDGPPRCEIVRLNGKETAIPVPVMGIIKELAKETERPSEGVAKVYFFLRHMCINNASCEERTHYAPLYPQIRNQAKSSMYSMRAGSYSSLLKMDQISSFYSPLEKDKHNIRLFRLKDCDTQSPDAPVELEVLITDIESAPKFIAISHDWETAGSLGTIMMEGREIMVPKELESALIQLRRVSEGSYVWVDMLSINQLDLDERASQTSLLPHIYGSADYVFVWLGEITADFVRILNALSRIQIPRTSTELPGLYVEIIRILLEIDSALEGLRGFLKAQWWKKIWMIQPFVLAQSLELYTETAMVEWEVFGKAIKVLHAYVYQTPPSSEIRQTAAFQLLSPLVQNVYDISMLREWHRHDDQPSPAIGRAKDYLLYCLWLLHPREHSDARDIIYTACMLAQRNAPILHLSYKKTIREVYHDAAIAIITYYRDLKLLSHTLFSRRRHESRKADSDVPIEPLYYWPSWVPDWRLRQWGLGSTTFNLEDFVVSPQLGFNACDGLKAHIEFSDDSKILHVVGVQVGRIKKVFRTKDPRNSVDQVRLPQELDTDWETLRLTPPGHQREYIAGGPWPVAWIRTCEIMDRESFSGMVGRRILCLPENSLEDNLRRLGLYGHGHPERAIDEIGTYRYGSPEPSSWDGINAILKPQRLTNAAGEPIIEERFHLISLDSGHVGFGGYAVQEGDLVCILKGGSYPYVLRQRRDGLYHLVSDSYVHGVMKGEFVRNNADVGAKWKDFGIVRVIFWENHKGELALPLRRVNDESGGANFGGAWVRRNNGSDMHTNAVEKNQAGRGSTVHVDVEGVLQL</sequence>
<evidence type="ECO:0000259" key="1">
    <source>
        <dbReference type="Pfam" id="PF06985"/>
    </source>
</evidence>
<evidence type="ECO:0000313" key="3">
    <source>
        <dbReference type="Proteomes" id="UP000051487"/>
    </source>
</evidence>
<gene>
    <name evidence="2" type="ORF">ALT_2446</name>
</gene>
<dbReference type="InterPro" id="IPR010730">
    <property type="entry name" value="HET"/>
</dbReference>
<dbReference type="Proteomes" id="UP000051487">
    <property type="component" value="Unassembled WGS sequence"/>
</dbReference>
<dbReference type="PANTHER" id="PTHR24148:SF64">
    <property type="entry name" value="HETEROKARYON INCOMPATIBILITY DOMAIN-CONTAINING PROTEIN"/>
    <property type="match status" value="1"/>
</dbReference>
<proteinExistence type="predicted"/>
<dbReference type="AlphaFoldDB" id="A0AAN4PI52"/>
<protein>
    <recommendedName>
        <fullName evidence="1">Heterokaryon incompatibility domain-containing protein</fullName>
    </recommendedName>
</protein>
<comment type="caution">
    <text evidence="2">The sequence shown here is derived from an EMBL/GenBank/DDBJ whole genome shotgun (WGS) entry which is preliminary data.</text>
</comment>
<dbReference type="Pfam" id="PF06985">
    <property type="entry name" value="HET"/>
    <property type="match status" value="1"/>
</dbReference>
<dbReference type="InterPro" id="IPR052895">
    <property type="entry name" value="HetReg/Transcr_Mod"/>
</dbReference>
<feature type="domain" description="Heterokaryon incompatibility" evidence="1">
    <location>
        <begin position="555"/>
        <end position="699"/>
    </location>
</feature>
<organism evidence="2 3">
    <name type="scientific">Aspergillus lentulus</name>
    <dbReference type="NCBI Taxonomy" id="293939"/>
    <lineage>
        <taxon>Eukaryota</taxon>
        <taxon>Fungi</taxon>
        <taxon>Dikarya</taxon>
        <taxon>Ascomycota</taxon>
        <taxon>Pezizomycotina</taxon>
        <taxon>Eurotiomycetes</taxon>
        <taxon>Eurotiomycetidae</taxon>
        <taxon>Eurotiales</taxon>
        <taxon>Aspergillaceae</taxon>
        <taxon>Aspergillus</taxon>
        <taxon>Aspergillus subgen. Fumigati</taxon>
    </lineage>
</organism>